<dbReference type="AlphaFoldDB" id="A0A7S3QWK2"/>
<gene>
    <name evidence="1" type="ORF">DTER00134_LOCUS10187</name>
</gene>
<evidence type="ECO:0000313" key="1">
    <source>
        <dbReference type="EMBL" id="CAE0495114.1"/>
    </source>
</evidence>
<organism evidence="1">
    <name type="scientific">Dunaliella tertiolecta</name>
    <name type="common">Green alga</name>
    <dbReference type="NCBI Taxonomy" id="3047"/>
    <lineage>
        <taxon>Eukaryota</taxon>
        <taxon>Viridiplantae</taxon>
        <taxon>Chlorophyta</taxon>
        <taxon>core chlorophytes</taxon>
        <taxon>Chlorophyceae</taxon>
        <taxon>CS clade</taxon>
        <taxon>Chlamydomonadales</taxon>
        <taxon>Dunaliellaceae</taxon>
        <taxon>Dunaliella</taxon>
    </lineage>
</organism>
<proteinExistence type="predicted"/>
<reference evidence="1" key="1">
    <citation type="submission" date="2021-01" db="EMBL/GenBank/DDBJ databases">
        <authorList>
            <person name="Corre E."/>
            <person name="Pelletier E."/>
            <person name="Niang G."/>
            <person name="Scheremetjew M."/>
            <person name="Finn R."/>
            <person name="Kale V."/>
            <person name="Holt S."/>
            <person name="Cochrane G."/>
            <person name="Meng A."/>
            <person name="Brown T."/>
            <person name="Cohen L."/>
        </authorList>
    </citation>
    <scope>NUCLEOTIDE SEQUENCE</scope>
    <source>
        <strain evidence="1">CCMP1320</strain>
    </source>
</reference>
<sequence>MSFNHTWLLRKRHSVGQGARKLLHGQASIEPIVPCDFKDRATATDQDRLLLESRYKGAHGGVAQDDFSKAFFAGSSTVRTPSMSKTKAAVPVGLFAADACRLQND</sequence>
<name>A0A7S3QWK2_DUNTE</name>
<dbReference type="EMBL" id="HBIP01017316">
    <property type="protein sequence ID" value="CAE0495114.1"/>
    <property type="molecule type" value="Transcribed_RNA"/>
</dbReference>
<accession>A0A7S3QWK2</accession>
<protein>
    <submittedName>
        <fullName evidence="1">Uncharacterized protein</fullName>
    </submittedName>
</protein>